<feature type="compositionally biased region" description="Low complexity" evidence="1">
    <location>
        <begin position="65"/>
        <end position="75"/>
    </location>
</feature>
<evidence type="ECO:0000313" key="4">
    <source>
        <dbReference type="Proteomes" id="UP000470404"/>
    </source>
</evidence>
<proteinExistence type="predicted"/>
<feature type="region of interest" description="Disordered" evidence="1">
    <location>
        <begin position="65"/>
        <end position="95"/>
    </location>
</feature>
<evidence type="ECO:0000313" key="3">
    <source>
        <dbReference type="EMBL" id="NEC62190.1"/>
    </source>
</evidence>
<evidence type="ECO:0000256" key="2">
    <source>
        <dbReference type="SAM" id="Phobius"/>
    </source>
</evidence>
<protein>
    <recommendedName>
        <fullName evidence="5">DUF3558 domain-containing protein</fullName>
    </recommendedName>
</protein>
<dbReference type="Proteomes" id="UP000470404">
    <property type="component" value="Unassembled WGS sequence"/>
</dbReference>
<accession>A0ABX0C339</accession>
<keyword evidence="4" id="KW-1185">Reference proteome</keyword>
<dbReference type="EMBL" id="JAAGNC010000207">
    <property type="protein sequence ID" value="NEC62190.1"/>
    <property type="molecule type" value="Genomic_DNA"/>
</dbReference>
<reference evidence="3 4" key="1">
    <citation type="submission" date="2020-01" db="EMBL/GenBank/DDBJ databases">
        <title>Insect and environment-associated Actinomycetes.</title>
        <authorList>
            <person name="Currrie C."/>
            <person name="Chevrette M."/>
            <person name="Carlson C."/>
            <person name="Stubbendieck R."/>
            <person name="Wendt-Pienkowski E."/>
        </authorList>
    </citation>
    <scope>NUCLEOTIDE SEQUENCE [LARGE SCALE GENOMIC DNA]</scope>
    <source>
        <strain evidence="3 4">SID8386</strain>
    </source>
</reference>
<feature type="transmembrane region" description="Helical" evidence="2">
    <location>
        <begin position="41"/>
        <end position="63"/>
    </location>
</feature>
<feature type="compositionally biased region" description="Pro residues" evidence="1">
    <location>
        <begin position="18"/>
        <end position="33"/>
    </location>
</feature>
<feature type="region of interest" description="Disordered" evidence="1">
    <location>
        <begin position="1"/>
        <end position="33"/>
    </location>
</feature>
<keyword evidence="2" id="KW-0812">Transmembrane</keyword>
<gene>
    <name evidence="3" type="ORF">G3I59_42975</name>
</gene>
<keyword evidence="2" id="KW-0472">Membrane</keyword>
<comment type="caution">
    <text evidence="3">The sequence shown here is derived from an EMBL/GenBank/DDBJ whole genome shotgun (WGS) entry which is preliminary data.</text>
</comment>
<evidence type="ECO:0008006" key="5">
    <source>
        <dbReference type="Google" id="ProtNLM"/>
    </source>
</evidence>
<organism evidence="3 4">
    <name type="scientific">Amycolatopsis rubida</name>
    <dbReference type="NCBI Taxonomy" id="112413"/>
    <lineage>
        <taxon>Bacteria</taxon>
        <taxon>Bacillati</taxon>
        <taxon>Actinomycetota</taxon>
        <taxon>Actinomycetes</taxon>
        <taxon>Pseudonocardiales</taxon>
        <taxon>Pseudonocardiaceae</taxon>
        <taxon>Amycolatopsis</taxon>
    </lineage>
</organism>
<dbReference type="RefSeq" id="WP_157904961.1">
    <property type="nucleotide sequence ID" value="NZ_JAAGNC010000207.1"/>
</dbReference>
<keyword evidence="2" id="KW-1133">Transmembrane helix</keyword>
<sequence length="263" mass="26693">MTDSPGDGRHPYPVAGQPYPPPGQGFGYPPPAKPPGPRTGLIVAGAIGLVVILGVGIAIGLSLSGGSSAPEAKPAPAAPSPAPSTTASPAAPPGKYSMSGISDACALLDPKPLAKWSATPIPPVHREGGPSEGYGGDLSCSLRYTSTSATDGVATNEAGIAVRAEFASADRPPAYEQWNTKPSPGWTSGTTPGLGTRNYWRAGSTTEPGPGASYIVGVEDSNVTVEIQVAVHRAPGETPLKMDELSSIARSQARAVLDRLRKP</sequence>
<evidence type="ECO:0000256" key="1">
    <source>
        <dbReference type="SAM" id="MobiDB-lite"/>
    </source>
</evidence>
<name>A0ABX0C339_9PSEU</name>
<feature type="compositionally biased region" description="Basic and acidic residues" evidence="1">
    <location>
        <begin position="1"/>
        <end position="10"/>
    </location>
</feature>